<evidence type="ECO:0000313" key="3">
    <source>
        <dbReference type="RefSeq" id="XP_026070339.1"/>
    </source>
</evidence>
<evidence type="ECO:0000313" key="4">
    <source>
        <dbReference type="RefSeq" id="XP_026127780.1"/>
    </source>
</evidence>
<dbReference type="AlphaFoldDB" id="A0A6P6KDI7"/>
<dbReference type="OrthoDB" id="8952220at2759"/>
<dbReference type="KEGG" id="caua:113108710"/>
<dbReference type="Proteomes" id="UP000515129">
    <property type="component" value="Chromosome 9"/>
</dbReference>
<proteinExistence type="predicted"/>
<evidence type="ECO:0000313" key="1">
    <source>
        <dbReference type="Proteomes" id="UP000515129"/>
    </source>
</evidence>
<reference evidence="2 3" key="1">
    <citation type="submission" date="2025-04" db="UniProtKB">
        <authorList>
            <consortium name="RefSeq"/>
        </authorList>
    </citation>
    <scope>IDENTIFICATION</scope>
    <source>
        <strain evidence="2 3">Wakin</strain>
        <tissue evidence="2 3">Muscle</tissue>
    </source>
</reference>
<dbReference type="RefSeq" id="XP_026070339.1">
    <property type="nucleotide sequence ID" value="XM_026214554.1"/>
</dbReference>
<accession>A0A6P6KDI7</accession>
<organism evidence="1 3">
    <name type="scientific">Carassius auratus</name>
    <name type="common">Goldfish</name>
    <dbReference type="NCBI Taxonomy" id="7957"/>
    <lineage>
        <taxon>Eukaryota</taxon>
        <taxon>Metazoa</taxon>
        <taxon>Chordata</taxon>
        <taxon>Craniata</taxon>
        <taxon>Vertebrata</taxon>
        <taxon>Euteleostomi</taxon>
        <taxon>Actinopterygii</taxon>
        <taxon>Neopterygii</taxon>
        <taxon>Teleostei</taxon>
        <taxon>Ostariophysi</taxon>
        <taxon>Cypriniformes</taxon>
        <taxon>Cyprinidae</taxon>
        <taxon>Cyprininae</taxon>
        <taxon>Carassius</taxon>
    </lineage>
</organism>
<sequence length="523" mass="59146">MSATLRVIFGVDDASKLILPNGIPNSIEDLKGEIVRHFGLSGNFRLQYRDIDFDNEFVNLTDTSEIKDKSTVKVINLPDETITLTLTNVTQEEDDFLLSSASDTDILSSAESTSSGTSLRSQPWPTNFEIPPFSYEVQIQLEKAKQAFCSSGTLLTTSNKLRSDILDGLAAEIIKYKVYPSSTELDNVAQALITKYPFLKEKGSVTGFYGWKISLKYKMANYRTRLRSIGCPELSINAVKEKQGATSHGPNQVKKPRKAEVNYCPDYPAGETKESLEEERKALILEVKKKNNQQLIKSKMERTFAYRRQEVVKDMPFIAEFKNRWPALFSESQVNAEFTLITTVPLFSTFMSRLDHYSSQLLRVFKKKGGTARRDIDVIIAEMDKNPSVEVRRTCILKALCVYLNEKPDSLIKEYWATEDIGIDAMTEMERLALGVYIVRHDGADASDPPEDVGVVIEGCTVLRDLREVANGCAVLFGLIYCLNLSYPKELRYTFEFLQKVFMELDGNKLSTKVQVLKNKLHE</sequence>
<protein>
    <submittedName>
        <fullName evidence="2 3">Sterile alpha motif domain-containing protein 3-like</fullName>
    </submittedName>
</protein>
<dbReference type="Proteomes" id="UP000515129">
    <property type="component" value="Chromosome 31"/>
</dbReference>
<dbReference type="PANTHER" id="PTHR31025:SF27">
    <property type="entry name" value="SI:CH211-193K19.2-RELATED"/>
    <property type="match status" value="1"/>
</dbReference>
<name>A0A6P6KDI7_CARAU</name>
<dbReference type="RefSeq" id="XP_026070338.1">
    <property type="nucleotide sequence ID" value="XM_026214553.1"/>
</dbReference>
<evidence type="ECO:0000313" key="2">
    <source>
        <dbReference type="RefSeq" id="XP_026070338.1"/>
    </source>
</evidence>
<dbReference type="PANTHER" id="PTHR31025">
    <property type="entry name" value="SI:CH211-196P9.1-RELATED"/>
    <property type="match status" value="1"/>
</dbReference>
<gene>
    <name evidence="2 3" type="primary">LOC113050996</name>
    <name evidence="4 5" type="synonym">LOC113108710</name>
</gene>
<dbReference type="RefSeq" id="XP_026127780.1">
    <property type="nucleotide sequence ID" value="XM_026271995.1"/>
</dbReference>
<dbReference type="GeneID" id="113050996"/>
<evidence type="ECO:0000313" key="5">
    <source>
        <dbReference type="RefSeq" id="XP_026127781.1"/>
    </source>
</evidence>
<dbReference type="RefSeq" id="XP_026127781.1">
    <property type="nucleotide sequence ID" value="XM_026271996.1"/>
</dbReference>
<keyword evidence="1" id="KW-1185">Reference proteome</keyword>
<dbReference type="KEGG" id="caua:113050996"/>